<organism evidence="2 3">
    <name type="scientific">Streptodolium elevatio</name>
    <dbReference type="NCBI Taxonomy" id="3157996"/>
    <lineage>
        <taxon>Bacteria</taxon>
        <taxon>Bacillati</taxon>
        <taxon>Actinomycetota</taxon>
        <taxon>Actinomycetes</taxon>
        <taxon>Kitasatosporales</taxon>
        <taxon>Streptomycetaceae</taxon>
        <taxon>Streptodolium</taxon>
    </lineage>
</organism>
<name>A0ABV3DQA7_9ACTN</name>
<protein>
    <submittedName>
        <fullName evidence="2">Uncharacterized protein</fullName>
    </submittedName>
</protein>
<evidence type="ECO:0000313" key="2">
    <source>
        <dbReference type="EMBL" id="MEU8137938.1"/>
    </source>
</evidence>
<dbReference type="Proteomes" id="UP001551482">
    <property type="component" value="Unassembled WGS sequence"/>
</dbReference>
<keyword evidence="3" id="KW-1185">Reference proteome</keyword>
<dbReference type="EMBL" id="JBEZFP010000105">
    <property type="protein sequence ID" value="MEU8137938.1"/>
    <property type="molecule type" value="Genomic_DNA"/>
</dbReference>
<comment type="caution">
    <text evidence="2">The sequence shown here is derived from an EMBL/GenBank/DDBJ whole genome shotgun (WGS) entry which is preliminary data.</text>
</comment>
<accession>A0ABV3DQA7</accession>
<reference evidence="2 3" key="1">
    <citation type="submission" date="2024-06" db="EMBL/GenBank/DDBJ databases">
        <title>The Natural Products Discovery Center: Release of the First 8490 Sequenced Strains for Exploring Actinobacteria Biosynthetic Diversity.</title>
        <authorList>
            <person name="Kalkreuter E."/>
            <person name="Kautsar S.A."/>
            <person name="Yang D."/>
            <person name="Bader C.D."/>
            <person name="Teijaro C.N."/>
            <person name="Fluegel L."/>
            <person name="Davis C.M."/>
            <person name="Simpson J.R."/>
            <person name="Lauterbach L."/>
            <person name="Steele A.D."/>
            <person name="Gui C."/>
            <person name="Meng S."/>
            <person name="Li G."/>
            <person name="Viehrig K."/>
            <person name="Ye F."/>
            <person name="Su P."/>
            <person name="Kiefer A.F."/>
            <person name="Nichols A."/>
            <person name="Cepeda A.J."/>
            <person name="Yan W."/>
            <person name="Fan B."/>
            <person name="Jiang Y."/>
            <person name="Adhikari A."/>
            <person name="Zheng C.-J."/>
            <person name="Schuster L."/>
            <person name="Cowan T.M."/>
            <person name="Smanski M.J."/>
            <person name="Chevrette M.G."/>
            <person name="De Carvalho L.P.S."/>
            <person name="Shen B."/>
        </authorList>
    </citation>
    <scope>NUCLEOTIDE SEQUENCE [LARGE SCALE GENOMIC DNA]</scope>
    <source>
        <strain evidence="2 3">NPDC048946</strain>
    </source>
</reference>
<sequence>MELYAAALRQVLELRPLAEDIVMRLNPEARLADLADVIAAVDWPNPTPTPMPTPTLSLSAPDPDCSPVSEGRTSFG</sequence>
<evidence type="ECO:0000256" key="1">
    <source>
        <dbReference type="SAM" id="MobiDB-lite"/>
    </source>
</evidence>
<proteinExistence type="predicted"/>
<evidence type="ECO:0000313" key="3">
    <source>
        <dbReference type="Proteomes" id="UP001551482"/>
    </source>
</evidence>
<feature type="region of interest" description="Disordered" evidence="1">
    <location>
        <begin position="43"/>
        <end position="76"/>
    </location>
</feature>
<gene>
    <name evidence="2" type="ORF">AB0C36_31070</name>
</gene>
<dbReference type="RefSeq" id="WP_358360568.1">
    <property type="nucleotide sequence ID" value="NZ_JBEZFP010000105.1"/>
</dbReference>